<feature type="compositionally biased region" description="Acidic residues" evidence="1">
    <location>
        <begin position="207"/>
        <end position="228"/>
    </location>
</feature>
<gene>
    <name evidence="3" type="ORF">GMARGA_LOCUS26881</name>
</gene>
<organism evidence="3 4">
    <name type="scientific">Gigaspora margarita</name>
    <dbReference type="NCBI Taxonomy" id="4874"/>
    <lineage>
        <taxon>Eukaryota</taxon>
        <taxon>Fungi</taxon>
        <taxon>Fungi incertae sedis</taxon>
        <taxon>Mucoromycota</taxon>
        <taxon>Glomeromycotina</taxon>
        <taxon>Glomeromycetes</taxon>
        <taxon>Diversisporales</taxon>
        <taxon>Gigasporaceae</taxon>
        <taxon>Gigaspora</taxon>
    </lineage>
</organism>
<sequence length="273" mass="31594">MKRQRNSYTVEEKQKAVKLAFHTSNSHAANYYSLNLIMLGYWVNKFSQNPPSSSSLKNTRSISSGRHALFPEEEAQLFDWIIGVRQNGLAVTYPNIKFKIAEILDKSAKQTKDKSKKLEIENMCQPLDVCINKPFKDKLHKYWHIWVANGGNGITKKRNLKRADLKPVCDWVLKAWKDISEDIIIRTFKKCGISNCLSGSEDHLIYDDDDENNSNENSDNNESEVEEERSDKKLDENEKSDENDETGDENEESDKNDETSDKMEKWLECYIVI</sequence>
<accession>A0ABN7W631</accession>
<evidence type="ECO:0000313" key="4">
    <source>
        <dbReference type="Proteomes" id="UP000789901"/>
    </source>
</evidence>
<name>A0ABN7W631_GIGMA</name>
<dbReference type="EMBL" id="CAJVQB010032020">
    <property type="protein sequence ID" value="CAG8817754.1"/>
    <property type="molecule type" value="Genomic_DNA"/>
</dbReference>
<protein>
    <submittedName>
        <fullName evidence="3">18508_t:CDS:1</fullName>
    </submittedName>
</protein>
<proteinExistence type="predicted"/>
<feature type="domain" description="DDE-1" evidence="2">
    <location>
        <begin position="121"/>
        <end position="188"/>
    </location>
</feature>
<comment type="caution">
    <text evidence="3">The sequence shown here is derived from an EMBL/GenBank/DDBJ whole genome shotgun (WGS) entry which is preliminary data.</text>
</comment>
<feature type="compositionally biased region" description="Acidic residues" evidence="1">
    <location>
        <begin position="238"/>
        <end position="255"/>
    </location>
</feature>
<dbReference type="InterPro" id="IPR004875">
    <property type="entry name" value="DDE_SF_endonuclease_dom"/>
</dbReference>
<dbReference type="Proteomes" id="UP000789901">
    <property type="component" value="Unassembled WGS sequence"/>
</dbReference>
<dbReference type="Pfam" id="PF03184">
    <property type="entry name" value="DDE_1"/>
    <property type="match status" value="1"/>
</dbReference>
<evidence type="ECO:0000259" key="2">
    <source>
        <dbReference type="Pfam" id="PF03184"/>
    </source>
</evidence>
<reference evidence="3 4" key="1">
    <citation type="submission" date="2021-06" db="EMBL/GenBank/DDBJ databases">
        <authorList>
            <person name="Kallberg Y."/>
            <person name="Tangrot J."/>
            <person name="Rosling A."/>
        </authorList>
    </citation>
    <scope>NUCLEOTIDE SEQUENCE [LARGE SCALE GENOMIC DNA]</scope>
    <source>
        <strain evidence="3 4">120-4 pot B 10/14</strain>
    </source>
</reference>
<keyword evidence="4" id="KW-1185">Reference proteome</keyword>
<evidence type="ECO:0000313" key="3">
    <source>
        <dbReference type="EMBL" id="CAG8817754.1"/>
    </source>
</evidence>
<evidence type="ECO:0000256" key="1">
    <source>
        <dbReference type="SAM" id="MobiDB-lite"/>
    </source>
</evidence>
<feature type="region of interest" description="Disordered" evidence="1">
    <location>
        <begin position="206"/>
        <end position="261"/>
    </location>
</feature>